<dbReference type="STRING" id="569365.A0A0D2CK82"/>
<dbReference type="Pfam" id="PF09587">
    <property type="entry name" value="PGA_cap"/>
    <property type="match status" value="1"/>
</dbReference>
<accession>A0A0D2CK82</accession>
<dbReference type="CDD" id="cd07381">
    <property type="entry name" value="MPP_CapA"/>
    <property type="match status" value="1"/>
</dbReference>
<proteinExistence type="inferred from homology"/>
<dbReference type="RefSeq" id="XP_016244165.1">
    <property type="nucleotide sequence ID" value="XM_016396974.1"/>
</dbReference>
<evidence type="ECO:0000259" key="2">
    <source>
        <dbReference type="SMART" id="SM00854"/>
    </source>
</evidence>
<dbReference type="OrthoDB" id="189619at2759"/>
<dbReference type="SUPFAM" id="SSF56300">
    <property type="entry name" value="Metallo-dependent phosphatases"/>
    <property type="match status" value="1"/>
</dbReference>
<evidence type="ECO:0000313" key="3">
    <source>
        <dbReference type="EMBL" id="KIW23949.1"/>
    </source>
</evidence>
<dbReference type="AlphaFoldDB" id="A0A0D2CK82"/>
<dbReference type="SMART" id="SM00854">
    <property type="entry name" value="PGA_cap"/>
    <property type="match status" value="1"/>
</dbReference>
<dbReference type="PANTHER" id="PTHR33393">
    <property type="entry name" value="POLYGLUTAMINE SYNTHESIS ACCESSORY PROTEIN RV0574C-RELATED"/>
    <property type="match status" value="1"/>
</dbReference>
<dbReference type="VEuPathDB" id="FungiDB:PV07_09695"/>
<dbReference type="InterPro" id="IPR029052">
    <property type="entry name" value="Metallo-depent_PP-like"/>
</dbReference>
<dbReference type="GeneID" id="27348889"/>
<name>A0A0D2CK82_9EURO</name>
<comment type="similarity">
    <text evidence="1">Belongs to the CapA family.</text>
</comment>
<evidence type="ECO:0000256" key="1">
    <source>
        <dbReference type="ARBA" id="ARBA00005662"/>
    </source>
</evidence>
<keyword evidence="4" id="KW-1185">Reference proteome</keyword>
<feature type="domain" description="Capsule synthesis protein CapA" evidence="2">
    <location>
        <begin position="9"/>
        <end position="294"/>
    </location>
</feature>
<dbReference type="PANTHER" id="PTHR33393:SF11">
    <property type="entry name" value="POLYGLUTAMINE SYNTHESIS ACCESSORY PROTEIN RV0574C-RELATED"/>
    <property type="match status" value="1"/>
</dbReference>
<organism evidence="3 4">
    <name type="scientific">Cladophialophora immunda</name>
    <dbReference type="NCBI Taxonomy" id="569365"/>
    <lineage>
        <taxon>Eukaryota</taxon>
        <taxon>Fungi</taxon>
        <taxon>Dikarya</taxon>
        <taxon>Ascomycota</taxon>
        <taxon>Pezizomycotina</taxon>
        <taxon>Eurotiomycetes</taxon>
        <taxon>Chaetothyriomycetidae</taxon>
        <taxon>Chaetothyriales</taxon>
        <taxon>Herpotrichiellaceae</taxon>
        <taxon>Cladophialophora</taxon>
    </lineage>
</organism>
<reference evidence="3 4" key="1">
    <citation type="submission" date="2015-01" db="EMBL/GenBank/DDBJ databases">
        <title>The Genome Sequence of Cladophialophora immunda CBS83496.</title>
        <authorList>
            <consortium name="The Broad Institute Genomics Platform"/>
            <person name="Cuomo C."/>
            <person name="de Hoog S."/>
            <person name="Gorbushina A."/>
            <person name="Stielow B."/>
            <person name="Teixiera M."/>
            <person name="Abouelleil A."/>
            <person name="Chapman S.B."/>
            <person name="Priest M."/>
            <person name="Young S.K."/>
            <person name="Wortman J."/>
            <person name="Nusbaum C."/>
            <person name="Birren B."/>
        </authorList>
    </citation>
    <scope>NUCLEOTIDE SEQUENCE [LARGE SCALE GENOMIC DNA]</scope>
    <source>
        <strain evidence="3 4">CBS 83496</strain>
    </source>
</reference>
<sequence>MPTTSKTYSLLLLGDVMIGRLIDALLPTSIARQSPQSDPESAAWTVDKHILPRYPQLKSYNYLSPWGNSVDLIRKSDLVLANLETAVTTSEKKWPSKVFNYRSHPGNIQCLTEVGIGGGARRGYVSLANNHTLDWDIEGLQETVKVLAENGVEFAGAGRTKEEAHKPATLWVGGADGWDIKCWSFADHPNEWAGVDAFNYIEYTGKGRDTVKQQLLAKDHSEGQRKLGLKVVSMHWGPNYRWRPAKEIVDLAHWMIDECGVDIIHGHSSHHVQGVEIYNGKLVIYGCGDFVDDYAVDGNYRNDLSAAWKVSVGEKTVKKAGESELEVRRLEVFPNRIQRFQAHLLKGDDPDHEWVERTFRRLCHRFGTEVEKNLGDEAQIVVEVKT</sequence>
<dbReference type="EMBL" id="KN847045">
    <property type="protein sequence ID" value="KIW23949.1"/>
    <property type="molecule type" value="Genomic_DNA"/>
</dbReference>
<gene>
    <name evidence="3" type="ORF">PV07_09695</name>
</gene>
<dbReference type="HOGENOM" id="CLU_038823_3_0_1"/>
<dbReference type="Proteomes" id="UP000054466">
    <property type="component" value="Unassembled WGS sequence"/>
</dbReference>
<dbReference type="InterPro" id="IPR019079">
    <property type="entry name" value="Capsule_synth_CapA"/>
</dbReference>
<dbReference type="InterPro" id="IPR052169">
    <property type="entry name" value="CW_Biosynth-Accessory"/>
</dbReference>
<protein>
    <recommendedName>
        <fullName evidence="2">Capsule synthesis protein CapA domain-containing protein</fullName>
    </recommendedName>
</protein>
<evidence type="ECO:0000313" key="4">
    <source>
        <dbReference type="Proteomes" id="UP000054466"/>
    </source>
</evidence>